<dbReference type="GO" id="GO:0005886">
    <property type="term" value="C:plasma membrane"/>
    <property type="evidence" value="ECO:0007669"/>
    <property type="project" value="UniProtKB-SubCell"/>
</dbReference>
<dbReference type="RefSeq" id="WP_047914704.1">
    <property type="nucleotide sequence ID" value="NZ_LN774769.1"/>
</dbReference>
<dbReference type="GO" id="GO:0015031">
    <property type="term" value="P:protein transport"/>
    <property type="evidence" value="ECO:0007669"/>
    <property type="project" value="UniProtKB-KW"/>
</dbReference>
<feature type="domain" description="ABC transmembrane type-1" evidence="8">
    <location>
        <begin position="68"/>
        <end position="261"/>
    </location>
</feature>
<evidence type="ECO:0000256" key="7">
    <source>
        <dbReference type="RuleBase" id="RU363032"/>
    </source>
</evidence>
<dbReference type="STRING" id="1364.LP2241_10194"/>
<evidence type="ECO:0000256" key="1">
    <source>
        <dbReference type="ARBA" id="ARBA00004651"/>
    </source>
</evidence>
<accession>A0A0D6DUI2</accession>
<dbReference type="InterPro" id="IPR035906">
    <property type="entry name" value="MetI-like_sf"/>
</dbReference>
<comment type="subcellular location">
    <subcellularLocation>
        <location evidence="1 7">Cell membrane</location>
        <topology evidence="1 7">Multi-pass membrane protein</topology>
    </subcellularLocation>
</comment>
<dbReference type="InterPro" id="IPR000515">
    <property type="entry name" value="MetI-like"/>
</dbReference>
<dbReference type="Proteomes" id="UP000033166">
    <property type="component" value="Chromosome I"/>
</dbReference>
<feature type="transmembrane region" description="Helical" evidence="7">
    <location>
        <begin position="240"/>
        <end position="261"/>
    </location>
</feature>
<evidence type="ECO:0000256" key="6">
    <source>
        <dbReference type="ARBA" id="ARBA00023136"/>
    </source>
</evidence>
<comment type="similarity">
    <text evidence="7">Belongs to the binding-protein-dependent transport system permease family.</text>
</comment>
<keyword evidence="6 7" id="KW-0472">Membrane</keyword>
<evidence type="ECO:0000313" key="9">
    <source>
        <dbReference type="EMBL" id="CEN27418.1"/>
    </source>
</evidence>
<feature type="transmembrane region" description="Helical" evidence="7">
    <location>
        <begin position="139"/>
        <end position="157"/>
    </location>
</feature>
<dbReference type="PROSITE" id="PS50928">
    <property type="entry name" value="ABC_TM1"/>
    <property type="match status" value="1"/>
</dbReference>
<evidence type="ECO:0000256" key="4">
    <source>
        <dbReference type="ARBA" id="ARBA00022692"/>
    </source>
</evidence>
<feature type="transmembrane region" description="Helical" evidence="7">
    <location>
        <begin position="72"/>
        <end position="93"/>
    </location>
</feature>
<keyword evidence="3" id="KW-1003">Cell membrane</keyword>
<dbReference type="PANTHER" id="PTHR43744">
    <property type="entry name" value="ABC TRANSPORTER PERMEASE PROTEIN MG189-RELATED-RELATED"/>
    <property type="match status" value="1"/>
</dbReference>
<dbReference type="CDD" id="cd06261">
    <property type="entry name" value="TM_PBP2"/>
    <property type="match status" value="1"/>
</dbReference>
<feature type="transmembrane region" description="Helical" evidence="7">
    <location>
        <begin position="195"/>
        <end position="215"/>
    </location>
</feature>
<evidence type="ECO:0000313" key="10">
    <source>
        <dbReference type="Proteomes" id="UP000033166"/>
    </source>
</evidence>
<dbReference type="PANTHER" id="PTHR43744:SF2">
    <property type="entry name" value="ARABINOOLIGOSACCHARIDES TRANSPORT SYSTEM PERMEASE PROTEIN ARAQ"/>
    <property type="match status" value="1"/>
</dbReference>
<keyword evidence="4 7" id="KW-0812">Transmembrane</keyword>
<gene>
    <name evidence="9" type="primary">lacG</name>
    <name evidence="9" type="ORF">LACPI_0218</name>
</gene>
<dbReference type="Pfam" id="PF00528">
    <property type="entry name" value="BPD_transp_1"/>
    <property type="match status" value="1"/>
</dbReference>
<dbReference type="KEGG" id="lpk:LACPI_0218"/>
<dbReference type="Gene3D" id="1.10.3720.10">
    <property type="entry name" value="MetI-like"/>
    <property type="match status" value="1"/>
</dbReference>
<reference evidence="10" key="1">
    <citation type="submission" date="2015-01" db="EMBL/GenBank/DDBJ databases">
        <authorList>
            <person name="Andreevskaya M."/>
        </authorList>
    </citation>
    <scope>NUCLEOTIDE SEQUENCE [LARGE SCALE GENOMIC DNA]</scope>
    <source>
        <strain evidence="10">MKFS47</strain>
    </source>
</reference>
<dbReference type="AlphaFoldDB" id="A0A0D6DUI2"/>
<evidence type="ECO:0000256" key="5">
    <source>
        <dbReference type="ARBA" id="ARBA00022989"/>
    </source>
</evidence>
<dbReference type="GO" id="GO:0055085">
    <property type="term" value="P:transmembrane transport"/>
    <property type="evidence" value="ECO:0007669"/>
    <property type="project" value="InterPro"/>
</dbReference>
<evidence type="ECO:0000256" key="2">
    <source>
        <dbReference type="ARBA" id="ARBA00022448"/>
    </source>
</evidence>
<proteinExistence type="inferred from homology"/>
<sequence length="275" mass="30692">MSKKIAASFKYIFLSVISFISVFPFIWMLLGTTNKSIDITTGTLKLGNQLIINLRHLFESDLNFARSLMNSAFIALLTTIFALLISSMAGYGFEIYRSKAKDRIFNLLLLSMMIPFSAMMIALYRMFSKLSGTPFGLNTLFVVIAPSVSTAFLIFFFRQNAKAFPKSLVEAARIDGLGEFKIFTKIYMPAAKNTYAAAAIITFMSSWNNYLWPLIALQSPEKRTVPLILSAMGNSYRPDFGMIMSGIVVSTLPIAVLFFILQRQFVQGMLGSVKG</sequence>
<dbReference type="HOGENOM" id="CLU_016047_1_1_9"/>
<dbReference type="GO" id="GO:0015833">
    <property type="term" value="P:peptide transport"/>
    <property type="evidence" value="ECO:0007669"/>
    <property type="project" value="UniProtKB-KW"/>
</dbReference>
<feature type="transmembrane region" description="Helical" evidence="7">
    <location>
        <begin position="12"/>
        <end position="30"/>
    </location>
</feature>
<dbReference type="SUPFAM" id="SSF161098">
    <property type="entry name" value="MetI-like"/>
    <property type="match status" value="1"/>
</dbReference>
<keyword evidence="5 7" id="KW-1133">Transmembrane helix</keyword>
<protein>
    <submittedName>
        <fullName evidence="9">Lactose transport system permease protein LacG</fullName>
    </submittedName>
</protein>
<evidence type="ECO:0000259" key="8">
    <source>
        <dbReference type="PROSITE" id="PS50928"/>
    </source>
</evidence>
<name>A0A0D6DUI2_9LACT</name>
<organism evidence="9 10">
    <name type="scientific">Pseudolactococcus piscium MKFS47</name>
    <dbReference type="NCBI Taxonomy" id="297352"/>
    <lineage>
        <taxon>Bacteria</taxon>
        <taxon>Bacillati</taxon>
        <taxon>Bacillota</taxon>
        <taxon>Bacilli</taxon>
        <taxon>Lactobacillales</taxon>
        <taxon>Streptococcaceae</taxon>
        <taxon>Pseudolactococcus</taxon>
    </lineage>
</organism>
<feature type="transmembrane region" description="Helical" evidence="7">
    <location>
        <begin position="105"/>
        <end position="127"/>
    </location>
</feature>
<dbReference type="EMBL" id="LN774769">
    <property type="protein sequence ID" value="CEN27418.1"/>
    <property type="molecule type" value="Genomic_DNA"/>
</dbReference>
<keyword evidence="2 7" id="KW-0813">Transport</keyword>
<evidence type="ECO:0000256" key="3">
    <source>
        <dbReference type="ARBA" id="ARBA00022475"/>
    </source>
</evidence>